<feature type="transmembrane region" description="Helical" evidence="1">
    <location>
        <begin position="47"/>
        <end position="70"/>
    </location>
</feature>
<comment type="caution">
    <text evidence="2">The sequence shown here is derived from an EMBL/GenBank/DDBJ whole genome shotgun (WGS) entry which is preliminary data.</text>
</comment>
<protein>
    <recommendedName>
        <fullName evidence="4">DUF4199 domain-containing protein</fullName>
    </recommendedName>
</protein>
<feature type="transmembrane region" description="Helical" evidence="1">
    <location>
        <begin position="24"/>
        <end position="40"/>
    </location>
</feature>
<reference evidence="2 3" key="1">
    <citation type="submission" date="2007-01" db="EMBL/GenBank/DDBJ databases">
        <authorList>
            <person name="Haygood M."/>
            <person name="Podell S."/>
            <person name="Anderson C."/>
            <person name="Hopkinson B."/>
            <person name="Roe K."/>
            <person name="Barbeau K."/>
            <person name="Gaasterland T."/>
            <person name="Ferriera S."/>
            <person name="Johnson J."/>
            <person name="Kravitz S."/>
            <person name="Beeson K."/>
            <person name="Sutton G."/>
            <person name="Rogers Y.-H."/>
            <person name="Friedman R."/>
            <person name="Frazier M."/>
            <person name="Venter J.C."/>
        </authorList>
    </citation>
    <scope>NUCLEOTIDE SEQUENCE [LARGE SCALE GENOMIC DNA]</scope>
    <source>
        <strain evidence="2 3">ATCC 23134</strain>
    </source>
</reference>
<dbReference type="EMBL" id="AAWS01000017">
    <property type="protein sequence ID" value="EAY28189.1"/>
    <property type="molecule type" value="Genomic_DNA"/>
</dbReference>
<dbReference type="InterPro" id="IPR025250">
    <property type="entry name" value="DUF4199"/>
</dbReference>
<sequence>MLFFLILFWAVDNPMEAGYKSTDFFVYLAVFVVLYFLYRYQLSFRQGFLMGNVTTLVMVVVSVLFMYLFLGSKSNSVLDTHIKTEIALQENSPSKAKRIEKLNKQGKNGQKIFDDYIQSLKDWKRSSWLSHVIEKEFMSKIFLGIIISLLLSLVLRKYKPKEPMPTVQE</sequence>
<keyword evidence="1" id="KW-1133">Transmembrane helix</keyword>
<proteinExistence type="predicted"/>
<feature type="transmembrane region" description="Helical" evidence="1">
    <location>
        <begin position="137"/>
        <end position="155"/>
    </location>
</feature>
<evidence type="ECO:0000256" key="1">
    <source>
        <dbReference type="SAM" id="Phobius"/>
    </source>
</evidence>
<accession>A1ZN08</accession>
<gene>
    <name evidence="2" type="ORF">M23134_03450</name>
</gene>
<keyword evidence="1" id="KW-0472">Membrane</keyword>
<keyword evidence="1" id="KW-0812">Transmembrane</keyword>
<evidence type="ECO:0000313" key="2">
    <source>
        <dbReference type="EMBL" id="EAY28189.1"/>
    </source>
</evidence>
<evidence type="ECO:0000313" key="3">
    <source>
        <dbReference type="Proteomes" id="UP000004095"/>
    </source>
</evidence>
<evidence type="ECO:0008006" key="4">
    <source>
        <dbReference type="Google" id="ProtNLM"/>
    </source>
</evidence>
<dbReference type="AlphaFoldDB" id="A1ZN08"/>
<dbReference type="Pfam" id="PF13858">
    <property type="entry name" value="DUF4199"/>
    <property type="match status" value="1"/>
</dbReference>
<organism evidence="2 3">
    <name type="scientific">Microscilla marina ATCC 23134</name>
    <dbReference type="NCBI Taxonomy" id="313606"/>
    <lineage>
        <taxon>Bacteria</taxon>
        <taxon>Pseudomonadati</taxon>
        <taxon>Bacteroidota</taxon>
        <taxon>Cytophagia</taxon>
        <taxon>Cytophagales</taxon>
        <taxon>Microscillaceae</taxon>
        <taxon>Microscilla</taxon>
    </lineage>
</organism>
<dbReference type="Proteomes" id="UP000004095">
    <property type="component" value="Unassembled WGS sequence"/>
</dbReference>
<keyword evidence="3" id="KW-1185">Reference proteome</keyword>
<name>A1ZN08_MICM2</name>